<evidence type="ECO:0000256" key="4">
    <source>
        <dbReference type="ARBA" id="ARBA00023136"/>
    </source>
</evidence>
<feature type="transmembrane region" description="Helical" evidence="6">
    <location>
        <begin position="126"/>
        <end position="145"/>
    </location>
</feature>
<feature type="transmembrane region" description="Helical" evidence="6">
    <location>
        <begin position="390"/>
        <end position="409"/>
    </location>
</feature>
<protein>
    <submittedName>
        <fullName evidence="8">MFS transporter</fullName>
    </submittedName>
</protein>
<proteinExistence type="predicted"/>
<dbReference type="AlphaFoldDB" id="A0AAW3PA28"/>
<evidence type="ECO:0000256" key="6">
    <source>
        <dbReference type="SAM" id="Phobius"/>
    </source>
</evidence>
<gene>
    <name evidence="8" type="ORF">WL88_25890</name>
</gene>
<feature type="transmembrane region" description="Helical" evidence="6">
    <location>
        <begin position="28"/>
        <end position="46"/>
    </location>
</feature>
<evidence type="ECO:0000256" key="3">
    <source>
        <dbReference type="ARBA" id="ARBA00022989"/>
    </source>
</evidence>
<evidence type="ECO:0000313" key="8">
    <source>
        <dbReference type="EMBL" id="KWF46745.1"/>
    </source>
</evidence>
<dbReference type="InterPro" id="IPR052952">
    <property type="entry name" value="MFS-Transporter"/>
</dbReference>
<evidence type="ECO:0000256" key="1">
    <source>
        <dbReference type="ARBA" id="ARBA00004141"/>
    </source>
</evidence>
<name>A0AAW3PA28_9BURK</name>
<sequence length="412" mass="43420">MDRNIASPIENTRTEPMPAHTATSGTSAYRWFALFIVWFAFLLGYVGRAAWSTVAAPVGSSLGIDVALLGAFLTAFYAGYVFANVIAGVLTDLFGARAMMTFALLPLGLLTAYFGETRSLSEGIAIQVAMGIAAGADYAAGVKIISAWFTHDRGRAMGIYTTATSLAVVLANATVPAFSAQYGWSNAFRIIGAVTFVWGIVALIWLRNGTVAKVAHTGEDWREMFGLLRNRNLIALAIAGCAGLWGTIGFTAWGNALMTKQHGVSPVVAGSIIALFGVGALLSKPILGWLSDIPQVSRKYVSVGCFIAFAGTLTIYGQCTTIQQFYLVAPFLGAFSYGYLPVLIAQITDASGKKLAGASAGWTNAVWQSGSAMSPLIVGQVYGATHSFNLAFLTLAAGPIVAIVAMLFVTKK</sequence>
<keyword evidence="3 6" id="KW-1133">Transmembrane helix</keyword>
<evidence type="ECO:0000259" key="7">
    <source>
        <dbReference type="PROSITE" id="PS50850"/>
    </source>
</evidence>
<dbReference type="InterPro" id="IPR011701">
    <property type="entry name" value="MFS"/>
</dbReference>
<feature type="transmembrane region" description="Helical" evidence="6">
    <location>
        <begin position="66"/>
        <end position="87"/>
    </location>
</feature>
<dbReference type="InterPro" id="IPR020846">
    <property type="entry name" value="MFS_dom"/>
</dbReference>
<feature type="transmembrane region" description="Helical" evidence="6">
    <location>
        <begin position="266"/>
        <end position="287"/>
    </location>
</feature>
<dbReference type="PIRSF" id="PIRSF002808">
    <property type="entry name" value="Hexose_phosphate_transp"/>
    <property type="match status" value="1"/>
</dbReference>
<dbReference type="PANTHER" id="PTHR23527:SF1">
    <property type="entry name" value="BLL3282 PROTEIN"/>
    <property type="match status" value="1"/>
</dbReference>
<reference evidence="8 9" key="1">
    <citation type="submission" date="2015-11" db="EMBL/GenBank/DDBJ databases">
        <title>Expanding the genomic diversity of Burkholderia species for the development of highly accurate diagnostics.</title>
        <authorList>
            <person name="Sahl J."/>
            <person name="Keim P."/>
            <person name="Wagner D."/>
        </authorList>
    </citation>
    <scope>NUCLEOTIDE SEQUENCE [LARGE SCALE GENOMIC DNA]</scope>
    <source>
        <strain evidence="8 9">MSMB378WGS</strain>
    </source>
</reference>
<keyword evidence="4 6" id="KW-0472">Membrane</keyword>
<comment type="subcellular location">
    <subcellularLocation>
        <location evidence="1">Membrane</location>
        <topology evidence="1">Multi-pass membrane protein</topology>
    </subcellularLocation>
</comment>
<accession>A0AAW3PA28</accession>
<evidence type="ECO:0000313" key="9">
    <source>
        <dbReference type="Proteomes" id="UP000063236"/>
    </source>
</evidence>
<dbReference type="PANTHER" id="PTHR23527">
    <property type="entry name" value="BLL3282 PROTEIN"/>
    <property type="match status" value="1"/>
</dbReference>
<feature type="transmembrane region" description="Helical" evidence="6">
    <location>
        <begin position="299"/>
        <end position="318"/>
    </location>
</feature>
<feature type="transmembrane region" description="Helical" evidence="6">
    <location>
        <begin position="324"/>
        <end position="344"/>
    </location>
</feature>
<dbReference type="Proteomes" id="UP000063236">
    <property type="component" value="Unassembled WGS sequence"/>
</dbReference>
<feature type="transmembrane region" description="Helical" evidence="6">
    <location>
        <begin position="157"/>
        <end position="175"/>
    </location>
</feature>
<dbReference type="PROSITE" id="PS50850">
    <property type="entry name" value="MFS"/>
    <property type="match status" value="1"/>
</dbReference>
<dbReference type="InterPro" id="IPR036259">
    <property type="entry name" value="MFS_trans_sf"/>
</dbReference>
<dbReference type="GO" id="GO:0022857">
    <property type="term" value="F:transmembrane transporter activity"/>
    <property type="evidence" value="ECO:0007669"/>
    <property type="project" value="InterPro"/>
</dbReference>
<feature type="transmembrane region" description="Helical" evidence="6">
    <location>
        <begin position="94"/>
        <end position="114"/>
    </location>
</feature>
<dbReference type="GO" id="GO:0016020">
    <property type="term" value="C:membrane"/>
    <property type="evidence" value="ECO:0007669"/>
    <property type="project" value="UniProtKB-SubCell"/>
</dbReference>
<evidence type="ECO:0000256" key="2">
    <source>
        <dbReference type="ARBA" id="ARBA00022692"/>
    </source>
</evidence>
<organism evidence="8 9">
    <name type="scientific">Burkholderia diffusa</name>
    <dbReference type="NCBI Taxonomy" id="488732"/>
    <lineage>
        <taxon>Bacteria</taxon>
        <taxon>Pseudomonadati</taxon>
        <taxon>Pseudomonadota</taxon>
        <taxon>Betaproteobacteria</taxon>
        <taxon>Burkholderiales</taxon>
        <taxon>Burkholderiaceae</taxon>
        <taxon>Burkholderia</taxon>
        <taxon>Burkholderia cepacia complex</taxon>
    </lineage>
</organism>
<dbReference type="RefSeq" id="WP_060188597.1">
    <property type="nucleotide sequence ID" value="NZ_LPJS01000026.1"/>
</dbReference>
<dbReference type="Pfam" id="PF07690">
    <property type="entry name" value="MFS_1"/>
    <property type="match status" value="1"/>
</dbReference>
<comment type="caution">
    <text evidence="8">The sequence shown here is derived from an EMBL/GenBank/DDBJ whole genome shotgun (WGS) entry which is preliminary data.</text>
</comment>
<keyword evidence="2 6" id="KW-0812">Transmembrane</keyword>
<feature type="transmembrane region" description="Helical" evidence="6">
    <location>
        <begin position="233"/>
        <end position="254"/>
    </location>
</feature>
<dbReference type="Gene3D" id="1.20.1250.20">
    <property type="entry name" value="MFS general substrate transporter like domains"/>
    <property type="match status" value="2"/>
</dbReference>
<feature type="domain" description="Major facilitator superfamily (MFS) profile" evidence="7">
    <location>
        <begin position="33"/>
        <end position="412"/>
    </location>
</feature>
<feature type="transmembrane region" description="Helical" evidence="6">
    <location>
        <begin position="187"/>
        <end position="206"/>
    </location>
</feature>
<dbReference type="InterPro" id="IPR000849">
    <property type="entry name" value="Sugar_P_transporter"/>
</dbReference>
<dbReference type="EMBL" id="LPJV01000059">
    <property type="protein sequence ID" value="KWF46745.1"/>
    <property type="molecule type" value="Genomic_DNA"/>
</dbReference>
<evidence type="ECO:0000256" key="5">
    <source>
        <dbReference type="SAM" id="MobiDB-lite"/>
    </source>
</evidence>
<dbReference type="SUPFAM" id="SSF103473">
    <property type="entry name" value="MFS general substrate transporter"/>
    <property type="match status" value="1"/>
</dbReference>
<feature type="region of interest" description="Disordered" evidence="5">
    <location>
        <begin position="1"/>
        <end position="21"/>
    </location>
</feature>